<dbReference type="EMBL" id="LILC01000005">
    <property type="protein sequence ID" value="KOO48492.1"/>
    <property type="molecule type" value="Genomic_DNA"/>
</dbReference>
<dbReference type="Pfam" id="PF01842">
    <property type="entry name" value="ACT"/>
    <property type="match status" value="1"/>
</dbReference>
<keyword evidence="12" id="KW-0520">NAD</keyword>
<dbReference type="PIRSF" id="PIRSF000098">
    <property type="entry name" value="Homoser_dehydrog"/>
    <property type="match status" value="1"/>
</dbReference>
<comment type="caution">
    <text evidence="21">The sequence shown here is derived from an EMBL/GenBank/DDBJ whole genome shotgun (WGS) entry which is preliminary data.</text>
</comment>
<keyword evidence="8 18" id="KW-0791">Threonine biosynthesis</keyword>
<evidence type="ECO:0000256" key="1">
    <source>
        <dbReference type="ARBA" id="ARBA00001920"/>
    </source>
</evidence>
<keyword evidence="7 18" id="KW-0028">Amino-acid biosynthesis</keyword>
<dbReference type="EC" id="1.1.1.3" evidence="5 18"/>
<keyword evidence="10 17" id="KW-0521">NADP</keyword>
<dbReference type="FunFam" id="3.40.50.720:FF:000062">
    <property type="entry name" value="Homoserine dehydrogenase"/>
    <property type="match status" value="1"/>
</dbReference>
<comment type="similarity">
    <text evidence="4 19">Belongs to the homoserine dehydrogenase family.</text>
</comment>
<dbReference type="PANTHER" id="PTHR43331">
    <property type="entry name" value="HOMOSERINE DEHYDROGENASE"/>
    <property type="match status" value="1"/>
</dbReference>
<protein>
    <recommendedName>
        <fullName evidence="6 18">Homoserine dehydrogenase</fullName>
        <ecNumber evidence="5 18">1.1.1.3</ecNumber>
    </recommendedName>
</protein>
<dbReference type="UniPathway" id="UPA00050">
    <property type="reaction ID" value="UER00063"/>
</dbReference>
<comment type="pathway">
    <text evidence="2 18">Amino-acid biosynthesis; L-threonine biosynthesis; L-threonine from L-aspartate: step 3/5.</text>
</comment>
<dbReference type="PATRIC" id="fig|284581.3.peg.152"/>
<feature type="binding site" evidence="17">
    <location>
        <begin position="10"/>
        <end position="17"/>
    </location>
    <ligand>
        <name>NADP(+)</name>
        <dbReference type="ChEBI" id="CHEBI:58349"/>
    </ligand>
</feature>
<dbReference type="InterPro" id="IPR001342">
    <property type="entry name" value="HDH_cat"/>
</dbReference>
<dbReference type="InterPro" id="IPR002912">
    <property type="entry name" value="ACT_dom"/>
</dbReference>
<evidence type="ECO:0000256" key="17">
    <source>
        <dbReference type="PIRSR" id="PIRSR000098-2"/>
    </source>
</evidence>
<dbReference type="PROSITE" id="PS01042">
    <property type="entry name" value="HOMOSER_DHGENASE"/>
    <property type="match status" value="1"/>
</dbReference>
<dbReference type="GO" id="GO:0009088">
    <property type="term" value="P:threonine biosynthetic process"/>
    <property type="evidence" value="ECO:0007669"/>
    <property type="project" value="UniProtKB-UniPathway"/>
</dbReference>
<feature type="binding site" evidence="17">
    <location>
        <position position="106"/>
    </location>
    <ligand>
        <name>NADPH</name>
        <dbReference type="ChEBI" id="CHEBI:57783"/>
    </ligand>
</feature>
<evidence type="ECO:0000256" key="3">
    <source>
        <dbReference type="ARBA" id="ARBA00005062"/>
    </source>
</evidence>
<evidence type="ECO:0000313" key="22">
    <source>
        <dbReference type="Proteomes" id="UP000037558"/>
    </source>
</evidence>
<keyword evidence="22" id="KW-1185">Reference proteome</keyword>
<dbReference type="Gene3D" id="3.30.70.260">
    <property type="match status" value="1"/>
</dbReference>
<dbReference type="RefSeq" id="WP_053400213.1">
    <property type="nucleotide sequence ID" value="NZ_LILC01000005.1"/>
</dbReference>
<evidence type="ECO:0000259" key="20">
    <source>
        <dbReference type="PROSITE" id="PS51671"/>
    </source>
</evidence>
<dbReference type="STRING" id="284581.AMD01_04490"/>
<comment type="pathway">
    <text evidence="3 18">Amino-acid biosynthesis; L-methionine biosynthesis via de novo pathway; L-homoserine from L-aspartate: step 3/3.</text>
</comment>
<feature type="domain" description="ACT" evidence="20">
    <location>
        <begin position="351"/>
        <end position="426"/>
    </location>
</feature>
<dbReference type="Proteomes" id="UP000037558">
    <property type="component" value="Unassembled WGS sequence"/>
</dbReference>
<dbReference type="GO" id="GO:0046872">
    <property type="term" value="F:metal ion binding"/>
    <property type="evidence" value="ECO:0007669"/>
    <property type="project" value="UniProtKB-KW"/>
</dbReference>
<evidence type="ECO:0000256" key="7">
    <source>
        <dbReference type="ARBA" id="ARBA00022605"/>
    </source>
</evidence>
<dbReference type="SUPFAM" id="SSF55347">
    <property type="entry name" value="Glyceraldehyde-3-phosphate dehydrogenase-like, C-terminal domain"/>
    <property type="match status" value="1"/>
</dbReference>
<dbReference type="UniPathway" id="UPA00051">
    <property type="reaction ID" value="UER00465"/>
</dbReference>
<dbReference type="NCBIfam" id="NF004976">
    <property type="entry name" value="PRK06349.1"/>
    <property type="match status" value="1"/>
</dbReference>
<dbReference type="InterPro" id="IPR045865">
    <property type="entry name" value="ACT-like_dom_sf"/>
</dbReference>
<dbReference type="Gene3D" id="3.40.50.720">
    <property type="entry name" value="NAD(P)-binding Rossmann-like Domain"/>
    <property type="match status" value="1"/>
</dbReference>
<dbReference type="PANTHER" id="PTHR43331:SF1">
    <property type="entry name" value="HOMOSERINE DEHYDROGENASE"/>
    <property type="match status" value="1"/>
</dbReference>
<evidence type="ECO:0000313" key="21">
    <source>
        <dbReference type="EMBL" id="KOO48492.1"/>
    </source>
</evidence>
<dbReference type="GO" id="GO:0004412">
    <property type="term" value="F:homoserine dehydrogenase activity"/>
    <property type="evidence" value="ECO:0007669"/>
    <property type="project" value="UniProtKB-EC"/>
</dbReference>
<evidence type="ECO:0000256" key="19">
    <source>
        <dbReference type="RuleBase" id="RU004171"/>
    </source>
</evidence>
<dbReference type="OrthoDB" id="9808167at2"/>
<gene>
    <name evidence="21" type="ORF">AMD01_04490</name>
</gene>
<accession>A0A0M0LCC0</accession>
<dbReference type="InterPro" id="IPR016204">
    <property type="entry name" value="HDH"/>
</dbReference>
<evidence type="ECO:0000256" key="16">
    <source>
        <dbReference type="PIRSR" id="PIRSR000098-1"/>
    </source>
</evidence>
<evidence type="ECO:0000256" key="13">
    <source>
        <dbReference type="ARBA" id="ARBA00023053"/>
    </source>
</evidence>
<evidence type="ECO:0000256" key="14">
    <source>
        <dbReference type="ARBA" id="ARBA00023167"/>
    </source>
</evidence>
<evidence type="ECO:0000256" key="5">
    <source>
        <dbReference type="ARBA" id="ARBA00013213"/>
    </source>
</evidence>
<keyword evidence="13" id="KW-0915">Sodium</keyword>
<evidence type="ECO:0000256" key="9">
    <source>
        <dbReference type="ARBA" id="ARBA00022723"/>
    </source>
</evidence>
<dbReference type="Pfam" id="PF03447">
    <property type="entry name" value="NAD_binding_3"/>
    <property type="match status" value="1"/>
</dbReference>
<name>A0A0M0LCC0_9BACI</name>
<dbReference type="Pfam" id="PF00742">
    <property type="entry name" value="Homoserine_dh"/>
    <property type="match status" value="1"/>
</dbReference>
<feature type="binding site" evidence="17">
    <location>
        <position position="191"/>
    </location>
    <ligand>
        <name>L-homoserine</name>
        <dbReference type="ChEBI" id="CHEBI:57476"/>
    </ligand>
</feature>
<comment type="catalytic activity">
    <reaction evidence="15">
        <text>L-homoserine + NADP(+) = L-aspartate 4-semialdehyde + NADPH + H(+)</text>
        <dbReference type="Rhea" id="RHEA:15761"/>
        <dbReference type="ChEBI" id="CHEBI:15378"/>
        <dbReference type="ChEBI" id="CHEBI:57476"/>
        <dbReference type="ChEBI" id="CHEBI:57783"/>
        <dbReference type="ChEBI" id="CHEBI:58349"/>
        <dbReference type="ChEBI" id="CHEBI:537519"/>
        <dbReference type="EC" id="1.1.1.3"/>
    </reaction>
    <physiologicalReaction direction="right-to-left" evidence="15">
        <dbReference type="Rhea" id="RHEA:15763"/>
    </physiologicalReaction>
</comment>
<reference evidence="22" key="1">
    <citation type="submission" date="2015-08" db="EMBL/GenBank/DDBJ databases">
        <title>Fjat-14210 dsm16467.</title>
        <authorList>
            <person name="Liu B."/>
            <person name="Wang J."/>
            <person name="Zhu Y."/>
            <person name="Liu G."/>
            <person name="Chen Q."/>
            <person name="Chen Z."/>
            <person name="Lan J."/>
            <person name="Che J."/>
            <person name="Ge C."/>
            <person name="Shi H."/>
            <person name="Pan Z."/>
            <person name="Liu X."/>
        </authorList>
    </citation>
    <scope>NUCLEOTIDE SEQUENCE [LARGE SCALE GENOMIC DNA]</scope>
    <source>
        <strain evidence="22">DSM 16467</strain>
    </source>
</reference>
<evidence type="ECO:0000256" key="8">
    <source>
        <dbReference type="ARBA" id="ARBA00022697"/>
    </source>
</evidence>
<dbReference type="SUPFAM" id="SSF51735">
    <property type="entry name" value="NAD(P)-binding Rossmann-fold domains"/>
    <property type="match status" value="1"/>
</dbReference>
<keyword evidence="9" id="KW-0479">Metal-binding</keyword>
<sequence>MVKKISIGLLGLGTVGSGVVKIIENHQDKLMHQVGCPVEVKRILVNDLEKERNVEVDATKLTKNVEEILHDPEIDVVIEVMGGIEETRDYVLTALRNNKHVVTANKDLMALYGSELLTVASESNCDLFYEASVAGGIPILRGLVEGLSSDRITKMMGIVNGTTNFILTKMSKEGRAYDNVLAEAQELGYAESDPTADVEGLDAARKMTILSTLGFSMKIDLDDVRVKGISSVTEEDLRYSKQLGYTMKLIGYAHRDGEEVEVSVQPTLLADTHPLAAVNDEYNAVYVYGEAVGETMFYGPGAGSLPTATAVVSDLVGVMKNMRLGVNGKSAVAPQFPKQLKNEDKMFSKYFLRIHVKDQVGAFADLTTLFSNYGVSFEKIIQLPVKNSDLAEIVVVTHQASLKDYETIMEELRGLKILDSIKSSYRVEGEALA</sequence>
<evidence type="ECO:0000256" key="12">
    <source>
        <dbReference type="ARBA" id="ARBA00023027"/>
    </source>
</evidence>
<dbReference type="AlphaFoldDB" id="A0A0M0LCC0"/>
<dbReference type="SUPFAM" id="SSF55021">
    <property type="entry name" value="ACT-like"/>
    <property type="match status" value="1"/>
</dbReference>
<dbReference type="PROSITE" id="PS51671">
    <property type="entry name" value="ACT"/>
    <property type="match status" value="1"/>
</dbReference>
<evidence type="ECO:0000256" key="11">
    <source>
        <dbReference type="ARBA" id="ARBA00023002"/>
    </source>
</evidence>
<evidence type="ECO:0000256" key="18">
    <source>
        <dbReference type="RuleBase" id="RU000579"/>
    </source>
</evidence>
<evidence type="ECO:0000256" key="4">
    <source>
        <dbReference type="ARBA" id="ARBA00006753"/>
    </source>
</evidence>
<feature type="active site" description="Proton donor" evidence="16">
    <location>
        <position position="206"/>
    </location>
</feature>
<dbReference type="GO" id="GO:0009086">
    <property type="term" value="P:methionine biosynthetic process"/>
    <property type="evidence" value="ECO:0007669"/>
    <property type="project" value="UniProtKB-KW"/>
</dbReference>
<dbReference type="InterPro" id="IPR005106">
    <property type="entry name" value="Asp/hSer_DH_NAD-bd"/>
</dbReference>
<keyword evidence="14 18" id="KW-0486">Methionine biosynthesis</keyword>
<organism evidence="21 22">
    <name type="scientific">Priestia koreensis</name>
    <dbReference type="NCBI Taxonomy" id="284581"/>
    <lineage>
        <taxon>Bacteria</taxon>
        <taxon>Bacillati</taxon>
        <taxon>Bacillota</taxon>
        <taxon>Bacilli</taxon>
        <taxon>Bacillales</taxon>
        <taxon>Bacillaceae</taxon>
        <taxon>Priestia</taxon>
    </lineage>
</organism>
<evidence type="ECO:0000256" key="15">
    <source>
        <dbReference type="ARBA" id="ARBA00048841"/>
    </source>
</evidence>
<dbReference type="InterPro" id="IPR036291">
    <property type="entry name" value="NAD(P)-bd_dom_sf"/>
</dbReference>
<evidence type="ECO:0000256" key="10">
    <source>
        <dbReference type="ARBA" id="ARBA00022857"/>
    </source>
</evidence>
<evidence type="ECO:0000256" key="6">
    <source>
        <dbReference type="ARBA" id="ARBA00013376"/>
    </source>
</evidence>
<dbReference type="GO" id="GO:0050661">
    <property type="term" value="F:NADP binding"/>
    <property type="evidence" value="ECO:0007669"/>
    <property type="project" value="InterPro"/>
</dbReference>
<evidence type="ECO:0000256" key="2">
    <source>
        <dbReference type="ARBA" id="ARBA00005056"/>
    </source>
</evidence>
<dbReference type="CDD" id="cd04881">
    <property type="entry name" value="ACT_HSDH-Hom"/>
    <property type="match status" value="1"/>
</dbReference>
<comment type="cofactor">
    <cofactor evidence="1">
        <name>a metal cation</name>
        <dbReference type="ChEBI" id="CHEBI:25213"/>
    </cofactor>
</comment>
<dbReference type="Gene3D" id="3.30.360.10">
    <property type="entry name" value="Dihydrodipicolinate Reductase, domain 2"/>
    <property type="match status" value="1"/>
</dbReference>
<keyword evidence="11 18" id="KW-0560">Oxidoreductase</keyword>
<dbReference type="FunFam" id="3.30.360.10:FF:000005">
    <property type="entry name" value="Homoserine dehydrogenase"/>
    <property type="match status" value="1"/>
</dbReference>
<proteinExistence type="inferred from homology"/>
<dbReference type="InterPro" id="IPR019811">
    <property type="entry name" value="HDH_CS"/>
</dbReference>